<evidence type="ECO:0000259" key="13">
    <source>
        <dbReference type="Pfam" id="PF17820"/>
    </source>
</evidence>
<organism evidence="14 15">
    <name type="scientific">Brachybacterium muris UCD-AY4</name>
    <dbReference type="NCBI Taxonomy" id="1249481"/>
    <lineage>
        <taxon>Bacteria</taxon>
        <taxon>Bacillati</taxon>
        <taxon>Actinomycetota</taxon>
        <taxon>Actinomycetes</taxon>
        <taxon>Micrococcales</taxon>
        <taxon>Dermabacteraceae</taxon>
        <taxon>Brachybacterium</taxon>
    </lineage>
</organism>
<dbReference type="SUPFAM" id="SSF50156">
    <property type="entry name" value="PDZ domain-like"/>
    <property type="match status" value="1"/>
</dbReference>
<dbReference type="InterPro" id="IPR041489">
    <property type="entry name" value="PDZ_6"/>
</dbReference>
<gene>
    <name evidence="14" type="ORF">D641_0105445</name>
</gene>
<dbReference type="EMBL" id="AORC01000005">
    <property type="protein sequence ID" value="EYT50227.1"/>
    <property type="molecule type" value="Genomic_DNA"/>
</dbReference>
<keyword evidence="15" id="KW-1185">Reference proteome</keyword>
<feature type="transmembrane region" description="Helical" evidence="11">
    <location>
        <begin position="360"/>
        <end position="379"/>
    </location>
</feature>
<keyword evidence="6" id="KW-0378">Hydrolase</keyword>
<evidence type="ECO:0000256" key="3">
    <source>
        <dbReference type="ARBA" id="ARBA00007931"/>
    </source>
</evidence>
<name>A0A022KYJ1_9MICO</name>
<dbReference type="PANTHER" id="PTHR42837:SF2">
    <property type="entry name" value="MEMBRANE METALLOPROTEASE ARASP2, CHLOROPLASTIC-RELATED"/>
    <property type="match status" value="1"/>
</dbReference>
<evidence type="ECO:0000259" key="12">
    <source>
        <dbReference type="Pfam" id="PF02163"/>
    </source>
</evidence>
<dbReference type="GO" id="GO:0016020">
    <property type="term" value="C:membrane"/>
    <property type="evidence" value="ECO:0007669"/>
    <property type="project" value="UniProtKB-SubCell"/>
</dbReference>
<feature type="transmembrane region" description="Helical" evidence="11">
    <location>
        <begin position="415"/>
        <end position="436"/>
    </location>
</feature>
<evidence type="ECO:0000256" key="2">
    <source>
        <dbReference type="ARBA" id="ARBA00004141"/>
    </source>
</evidence>
<comment type="cofactor">
    <cofactor evidence="1">
        <name>Zn(2+)</name>
        <dbReference type="ChEBI" id="CHEBI:29105"/>
    </cofactor>
</comment>
<dbReference type="PANTHER" id="PTHR42837">
    <property type="entry name" value="REGULATOR OF SIGMA-E PROTEASE RSEP"/>
    <property type="match status" value="1"/>
</dbReference>
<evidence type="ECO:0000256" key="5">
    <source>
        <dbReference type="ARBA" id="ARBA00022692"/>
    </source>
</evidence>
<dbReference type="HOGENOM" id="CLU_025778_1_2_11"/>
<dbReference type="STRING" id="1249481.D641_0105445"/>
<evidence type="ECO:0000256" key="8">
    <source>
        <dbReference type="ARBA" id="ARBA00022989"/>
    </source>
</evidence>
<accession>A0A022KYJ1</accession>
<feature type="domain" description="Peptidase M50" evidence="12">
    <location>
        <begin position="15"/>
        <end position="398"/>
    </location>
</feature>
<keyword evidence="8 11" id="KW-1133">Transmembrane helix</keyword>
<dbReference type="Proteomes" id="UP000019754">
    <property type="component" value="Unassembled WGS sequence"/>
</dbReference>
<evidence type="ECO:0000256" key="1">
    <source>
        <dbReference type="ARBA" id="ARBA00001947"/>
    </source>
</evidence>
<evidence type="ECO:0000256" key="7">
    <source>
        <dbReference type="ARBA" id="ARBA00022833"/>
    </source>
</evidence>
<dbReference type="CDD" id="cd23081">
    <property type="entry name" value="cpPDZ_EcRseP-like"/>
    <property type="match status" value="1"/>
</dbReference>
<evidence type="ECO:0000313" key="14">
    <source>
        <dbReference type="EMBL" id="EYT50227.1"/>
    </source>
</evidence>
<protein>
    <submittedName>
        <fullName evidence="14">Zinc metalloprotease</fullName>
    </submittedName>
</protein>
<evidence type="ECO:0000256" key="10">
    <source>
        <dbReference type="ARBA" id="ARBA00023136"/>
    </source>
</evidence>
<dbReference type="InterPro" id="IPR008915">
    <property type="entry name" value="Peptidase_M50"/>
</dbReference>
<proteinExistence type="inferred from homology"/>
<sequence length="446" mass="47357">MGVALFVLGVLIIGLGLAVSIALHEIGHLVPAKAFGVRVTQYMIGFGPTMWSRTRGETEYGVKAIPLGGYIRMIGMYPPHRGDAPGTVREDSTGFIQQMSQEAKEYEAAQYDPAEAHRTFVSLPVHRKIIVMLGGPAMNLLLSVLLIGVLACGIGLPAVTPTVQSVSECVLPADAPAGTDCEGRPPAPAIAAGIRPGDTLREIDGHEIRRWEDVTTAVRAAGDRTVSVVVERDGEELTLQATPIVDARPVLDEDGAVVRDASGAMLTEQVGFLGVGGTPDLVRQSPAVVPELAWSTFSQTAQLVIALPARLVDVAKAAFGSEERDPNGPIGVVGVTRLAGEVASADQPGFELREKTGTMISMLASLNMALFVFNLLPLLPLDGGHVAGALWEGIRRFIARLRGRPDPGPVDISRMLPLTNVVAIVFLVMTVLLLYADIVKPIRLFP</sequence>
<evidence type="ECO:0000256" key="6">
    <source>
        <dbReference type="ARBA" id="ARBA00022801"/>
    </source>
</evidence>
<dbReference type="InterPro" id="IPR036034">
    <property type="entry name" value="PDZ_sf"/>
</dbReference>
<evidence type="ECO:0000256" key="4">
    <source>
        <dbReference type="ARBA" id="ARBA00022670"/>
    </source>
</evidence>
<comment type="subcellular location">
    <subcellularLocation>
        <location evidence="2">Membrane</location>
        <topology evidence="2">Multi-pass membrane protein</topology>
    </subcellularLocation>
</comment>
<evidence type="ECO:0000256" key="9">
    <source>
        <dbReference type="ARBA" id="ARBA00023049"/>
    </source>
</evidence>
<reference evidence="14 15" key="1">
    <citation type="journal article" date="2013" name="Genome Announc.">
        <title>Draft genome sequence of an Actinobacterium, Brachybacterium muris strain UCD-AY4.</title>
        <authorList>
            <person name="Lo J.R."/>
            <person name="Lang J.M."/>
            <person name="Darling A.E."/>
            <person name="Eisen J.A."/>
            <person name="Coil D.A."/>
        </authorList>
    </citation>
    <scope>NUCLEOTIDE SEQUENCE [LARGE SCALE GENOMIC DNA]</scope>
    <source>
        <strain evidence="14 15">UCD-AY4</strain>
    </source>
</reference>
<feature type="domain" description="PDZ" evidence="13">
    <location>
        <begin position="187"/>
        <end position="232"/>
    </location>
</feature>
<comment type="similarity">
    <text evidence="3">Belongs to the peptidase M50B family.</text>
</comment>
<evidence type="ECO:0000313" key="15">
    <source>
        <dbReference type="Proteomes" id="UP000019754"/>
    </source>
</evidence>
<keyword evidence="4 14" id="KW-0645">Protease</keyword>
<feature type="transmembrane region" description="Helical" evidence="11">
    <location>
        <begin position="129"/>
        <end position="156"/>
    </location>
</feature>
<dbReference type="AlphaFoldDB" id="A0A022KYJ1"/>
<dbReference type="GO" id="GO:0004222">
    <property type="term" value="F:metalloendopeptidase activity"/>
    <property type="evidence" value="ECO:0007669"/>
    <property type="project" value="InterPro"/>
</dbReference>
<dbReference type="RefSeq" id="WP_017822793.1">
    <property type="nucleotide sequence ID" value="NZ_AORC01000005.1"/>
</dbReference>
<evidence type="ECO:0000256" key="11">
    <source>
        <dbReference type="SAM" id="Phobius"/>
    </source>
</evidence>
<dbReference type="GO" id="GO:0006508">
    <property type="term" value="P:proteolysis"/>
    <property type="evidence" value="ECO:0007669"/>
    <property type="project" value="UniProtKB-KW"/>
</dbReference>
<dbReference type="Pfam" id="PF17820">
    <property type="entry name" value="PDZ_6"/>
    <property type="match status" value="1"/>
</dbReference>
<keyword evidence="9 14" id="KW-0482">Metalloprotease</keyword>
<comment type="caution">
    <text evidence="14">The sequence shown here is derived from an EMBL/GenBank/DDBJ whole genome shotgun (WGS) entry which is preliminary data.</text>
</comment>
<dbReference type="InterPro" id="IPR004387">
    <property type="entry name" value="Pept_M50_Zn"/>
</dbReference>
<keyword evidence="10 11" id="KW-0472">Membrane</keyword>
<dbReference type="Pfam" id="PF02163">
    <property type="entry name" value="Peptidase_M50"/>
    <property type="match status" value="1"/>
</dbReference>
<dbReference type="Gene3D" id="2.30.42.10">
    <property type="match status" value="1"/>
</dbReference>
<keyword evidence="5 11" id="KW-0812">Transmembrane</keyword>
<dbReference type="CDD" id="cd06163">
    <property type="entry name" value="S2P-M50_PDZ_RseP-like"/>
    <property type="match status" value="1"/>
</dbReference>
<keyword evidence="7" id="KW-0862">Zinc</keyword>